<sequence>MDLDFDMLDDLGTNQPQPPSKPTRFQPKTSKFKPKTTKQEPTTLIVNNQEDSKPVISVTVNPIVVEEKPQGLKCMEVEQLKEEDLMEEDTVVEEEDTVVREIDVYFNPSPFDANTELYVMQYPLRPSWRPYDLDSRCEEVRIKPKSCEVEIDLSLDTDNNFNKDKDGKNWATKQTLSSWKSPPTTGYAIGLLKGNKLYVNPVRAVLQLRPSMKHLIAEDKFEEKLEGSSKKQVQGKPLKIPIESDIPEDEPWVSLKYHGVDSDFSSKYRQQMALEDSSTLEFSMSEYDYINSLCPKSTMEKGKGRVSDRRGREI</sequence>
<gene>
    <name evidence="2" type="ORF">GIB67_017456</name>
</gene>
<evidence type="ECO:0000313" key="2">
    <source>
        <dbReference type="EMBL" id="KAF6149723.1"/>
    </source>
</evidence>
<dbReference type="Proteomes" id="UP000541444">
    <property type="component" value="Unassembled WGS sequence"/>
</dbReference>
<evidence type="ECO:0000256" key="1">
    <source>
        <dbReference type="SAM" id="MobiDB-lite"/>
    </source>
</evidence>
<dbReference type="Pfam" id="PF04801">
    <property type="entry name" value="RPC5"/>
    <property type="match status" value="1"/>
</dbReference>
<protein>
    <submittedName>
        <fullName evidence="2">Uncharacterized protein</fullName>
    </submittedName>
</protein>
<feature type="region of interest" description="Disordered" evidence="1">
    <location>
        <begin position="1"/>
        <end position="40"/>
    </location>
</feature>
<dbReference type="OrthoDB" id="340681at2759"/>
<dbReference type="GO" id="GO:0005666">
    <property type="term" value="C:RNA polymerase III complex"/>
    <property type="evidence" value="ECO:0007669"/>
    <property type="project" value="TreeGrafter"/>
</dbReference>
<reference evidence="2 3" key="1">
    <citation type="journal article" date="2020" name="IScience">
        <title>Genome Sequencing of the Endangered Kingdonia uniflora (Circaeasteraceae, Ranunculales) Reveals Potential Mechanisms of Evolutionary Specialization.</title>
        <authorList>
            <person name="Sun Y."/>
            <person name="Deng T."/>
            <person name="Zhang A."/>
            <person name="Moore M.J."/>
            <person name="Landis J.B."/>
            <person name="Lin N."/>
            <person name="Zhang H."/>
            <person name="Zhang X."/>
            <person name="Huang J."/>
            <person name="Zhang X."/>
            <person name="Sun H."/>
            <person name="Wang H."/>
        </authorList>
    </citation>
    <scope>NUCLEOTIDE SEQUENCE [LARGE SCALE GENOMIC DNA]</scope>
    <source>
        <strain evidence="2">TB1705</strain>
        <tissue evidence="2">Leaf</tissue>
    </source>
</reference>
<organism evidence="2 3">
    <name type="scientific">Kingdonia uniflora</name>
    <dbReference type="NCBI Taxonomy" id="39325"/>
    <lineage>
        <taxon>Eukaryota</taxon>
        <taxon>Viridiplantae</taxon>
        <taxon>Streptophyta</taxon>
        <taxon>Embryophyta</taxon>
        <taxon>Tracheophyta</taxon>
        <taxon>Spermatophyta</taxon>
        <taxon>Magnoliopsida</taxon>
        <taxon>Ranunculales</taxon>
        <taxon>Circaeasteraceae</taxon>
        <taxon>Kingdonia</taxon>
    </lineage>
</organism>
<proteinExistence type="predicted"/>
<name>A0A7J7M4C8_9MAGN</name>
<accession>A0A7J7M4C8</accession>
<evidence type="ECO:0000313" key="3">
    <source>
        <dbReference type="Proteomes" id="UP000541444"/>
    </source>
</evidence>
<dbReference type="InterPro" id="IPR006886">
    <property type="entry name" value="RNA_pol_III_Rpc5"/>
</dbReference>
<dbReference type="GO" id="GO:0042797">
    <property type="term" value="P:tRNA transcription by RNA polymerase III"/>
    <property type="evidence" value="ECO:0007669"/>
    <property type="project" value="TreeGrafter"/>
</dbReference>
<dbReference type="PANTHER" id="PTHR12069">
    <property type="entry name" value="DNA-DIRECTED RNA POLYMERASES III 80 KDA POLYPEPTIDE RNA POLYMERASE III SUBUNIT 5"/>
    <property type="match status" value="1"/>
</dbReference>
<dbReference type="EMBL" id="JACGCM010001782">
    <property type="protein sequence ID" value="KAF6149723.1"/>
    <property type="molecule type" value="Genomic_DNA"/>
</dbReference>
<dbReference type="AlphaFoldDB" id="A0A7J7M4C8"/>
<comment type="caution">
    <text evidence="2">The sequence shown here is derived from an EMBL/GenBank/DDBJ whole genome shotgun (WGS) entry which is preliminary data.</text>
</comment>
<dbReference type="PANTHER" id="PTHR12069:SF0">
    <property type="entry name" value="DNA-DIRECTED RNA POLYMERASE III SUBUNIT RPC5"/>
    <property type="match status" value="1"/>
</dbReference>
<keyword evidence="3" id="KW-1185">Reference proteome</keyword>